<dbReference type="Pfam" id="PF26536">
    <property type="entry name" value="DSRM_REH2"/>
    <property type="match status" value="5"/>
</dbReference>
<sequence>MTQSRSLPSAFVDVEHVDPFARPRMLGFVRRHHIEDLSGDVGSNGSNGSADAAFVTEELLGGAFHARLCLPVTPAGARFLGCDSDDTPGAKCLWAHGVANTAKDAELLAAMHAERMADLLGYHLYSLPSKQRKHAEMARQAGRYASTPDDRSSGPSAQERREQWPLPLRRVLTDEETEGGKWQLVDTSAAATRFLCPDHTLLSPCMLDPNSRVRIEARFGGAPSGCPSFAQQLSVERVRTLTASSVAEGGSEFMVAQLALPPELTTLATPIMASGKAVDRATAVLLACMHAELLLDTLHIPLFDDPAKQCLHSAAAWSFGRPAPIAGAKPKNPSHMHLPDPLKQLVVSGPTGQRTSMRSAEEEYFHLHDIITEQTGTFVETSVGESTAVAVLSRFLEAHHAPRATAAFLQTSVAGRVKSTVLLPLPESYGIRGGVGIASNARDADTLAAMHALDVLCMLNIPVTVGESDLAVRTDAAWKAARRERIPDVPATVSDVATPSPPARRCSAKTFTSVISVDVGPLAAASKAALPTSPTSSSHSSAGVAPTARRRVAKRAQPSPGSAAPSFATDCAQGNAESTPSAQAAPSSLPRTPQEEAAECEARLSGLRSAIDPELWNLTADSPDGYLMISPGAQQASAVAEYAIVSPRKLDKQAKSRIIEYLSTVGRRLDDVLTKQALDENDTEGRPRHRCALKLPLPSACGEPRLALGEADTIADAEHAACMHAELLLDALGVCMFSDAVKQLRHAEACAQWGRWAPSGPGQEKPPTTPSPPPLRREHVGSLHWERKKTKKGAGFAAQRPIDETPKTSKTEVTAEREKKSLGETEIEDDTKQYDYVEELDIDPVARTRVQYFLRHERLTAGAMTNTTFMGRGVLTHVVAWDLPLPARLRQETVEGAVAQGSVSYAVKGAASTRKDAEALSWMHAERLLDAVDIPIFPNLPQLQAYHAAEAEKKGRHAPKLTCDPSTPLPAADSLPIKPLRLQTNTRRFNVSRPVPLTPAEAASEQLWEKYITACDAYITATQYAANNLFFAACRVPRTGDAMIDAALAEAEAAPLDRQSRTLLLLYANACKCCSPRQWTVRMAGEPHQRVYYATIPIPGFEYVVASGVGQTKFGAHLRGAMHALAILRRIDPNYEDTYSAAKMLLVLNLNKLIDDERGSPSEDLDDFNLDAFSTLPSITSEAQRVDNMRARRFRFRMHRLFARDVARSKANETALSEDGKRRAVELYALCCGVSKPVERSLVRLMPRHEEASEVAPVMSSSELKLEVKVESASDEDAKVRRVRTGATYATSVSLTDEDGHEWSARGDGFGPNDNQSAAYDKLYDALVKDVPVMRKLTEILQSNSLLRVEDVPSLKVPVSVSERIQACLRNQKDLLQTESETGALDTQKLDEAFDKRWKLRQSYMLELQERHGSEVQREPEESEKAALIAAESASLLERLQQRITNPVYLEKYALKRARLSIAEHQAEILQCVRSNSVVIICGTTGCGKTTQIPQYILDAVTQEGRGGSCHVLVTQPRRLSALSIARRVAEERLETIGQSTGYIIRFDSHPGQHITFVTPGVLLRLLRAMPTLPEYTHIIIDEIHERDLFTDFLLVLLRDLVAQRPDLRLILMSATLQASEFQRYFNDAPLIQVYGYAFPVKELFVEDLVPFAREHQRMTPLLMEVEATASSSESSSERLELPQLPPSSLTAAQTAAEAGRGLFVDCSSPLCYDVLEVTSPLDFQTVRFAVEQATRMIDLSDSSILVFLPGWTEIKLMQQLLERNPAFYILPLHSALGQEAQLRCFLPAPPGKTKVILSTNIAESGVTIDDVAVVIDCGRVKEKSFATRTRVVIPRAKDTGYDYCHVTDNSRVTKVVDDNVRAQDRFSQLLEVWASRANCVQRRGRVGRTRPGVCIRLYSREHFERLHHYQTPEMLRTALDQLCLTVLALRVGTPAEFLSRALEPPLESEVSAALRRLTALGAVTTEGQLTALGHRLSQLPMEPETGKMLLLGVALNCLDSALTLAATSEGDVFVSSRDERTAVRLHREDLSMGTFSDSLASVNAYNFWATSTLSKTPVQLAEDLKNRCLSVPNLLRCSRLKHHFFALLVDSGIVPLENYKAIRMANASKQHVNQVFIDTSDYSRNALDVGLMKAIIAAGHFPKIALLAGRAVMRMNFENFIQVSSDSVVQKSDCQPTFNPFFVYGELKRYNEVKTLRCGNLTMVSLWALLFMGDRQMPIDYIQDLSLCVMDGWIFFRVSLRELEQIRKFKALFDRRLSRKFTDPEDSVNNAQLEVICGILSDLMNTSFYPSPMLFPTMLWGEAGTIIAPNVNKEVNFADDGESSPQDEFSDEEGELE</sequence>
<dbReference type="InterPro" id="IPR027417">
    <property type="entry name" value="P-loop_NTPase"/>
</dbReference>
<dbReference type="OrthoDB" id="5600252at2759"/>
<dbReference type="PROSITE" id="PS51194">
    <property type="entry name" value="HELICASE_CTER"/>
    <property type="match status" value="1"/>
</dbReference>
<dbReference type="GO" id="GO:0003724">
    <property type="term" value="F:RNA helicase activity"/>
    <property type="evidence" value="ECO:0007669"/>
    <property type="project" value="UniProtKB-EC"/>
</dbReference>
<evidence type="ECO:0000313" key="11">
    <source>
        <dbReference type="EMBL" id="KPA82409.1"/>
    </source>
</evidence>
<evidence type="ECO:0000256" key="2">
    <source>
        <dbReference type="ARBA" id="ARBA00012552"/>
    </source>
</evidence>
<feature type="region of interest" description="Disordered" evidence="8">
    <location>
        <begin position="954"/>
        <end position="974"/>
    </location>
</feature>
<dbReference type="SUPFAM" id="SSF52540">
    <property type="entry name" value="P-loop containing nucleoside triphosphate hydrolases"/>
    <property type="match status" value="1"/>
</dbReference>
<dbReference type="PROSITE" id="PS51192">
    <property type="entry name" value="HELICASE_ATP_BIND_1"/>
    <property type="match status" value="1"/>
</dbReference>
<proteinExistence type="inferred from homology"/>
<feature type="region of interest" description="Disordered" evidence="8">
    <location>
        <begin position="2318"/>
        <end position="2338"/>
    </location>
</feature>
<keyword evidence="3" id="KW-0547">Nucleotide-binding</keyword>
<protein>
    <recommendedName>
        <fullName evidence="2">RNA helicase</fullName>
        <ecNumber evidence="2">3.6.4.13</ecNumber>
    </recommendedName>
</protein>
<dbReference type="InterPro" id="IPR058737">
    <property type="entry name" value="DSRM_REH2"/>
</dbReference>
<dbReference type="CDD" id="cd18791">
    <property type="entry name" value="SF2_C_RHA"/>
    <property type="match status" value="1"/>
</dbReference>
<comment type="caution">
    <text evidence="11">The sequence shown here is derived from an EMBL/GenBank/DDBJ whole genome shotgun (WGS) entry which is preliminary data.</text>
</comment>
<dbReference type="FunFam" id="3.40.50.300:FF:000500">
    <property type="entry name" value="ATP-dependent RNA helicase DHX29"/>
    <property type="match status" value="1"/>
</dbReference>
<feature type="domain" description="Helicase ATP-binding" evidence="9">
    <location>
        <begin position="1470"/>
        <end position="1635"/>
    </location>
</feature>
<organism evidence="11 12">
    <name type="scientific">Leptomonas pyrrhocoris</name>
    <name type="common">Firebug parasite</name>
    <dbReference type="NCBI Taxonomy" id="157538"/>
    <lineage>
        <taxon>Eukaryota</taxon>
        <taxon>Discoba</taxon>
        <taxon>Euglenozoa</taxon>
        <taxon>Kinetoplastea</taxon>
        <taxon>Metakinetoplastina</taxon>
        <taxon>Trypanosomatida</taxon>
        <taxon>Trypanosomatidae</taxon>
        <taxon>Leishmaniinae</taxon>
        <taxon>Leptomonas</taxon>
    </lineage>
</organism>
<evidence type="ECO:0000259" key="9">
    <source>
        <dbReference type="PROSITE" id="PS51192"/>
    </source>
</evidence>
<dbReference type="Pfam" id="PF04408">
    <property type="entry name" value="WHD_HA2"/>
    <property type="match status" value="1"/>
</dbReference>
<dbReference type="EC" id="3.6.4.13" evidence="2"/>
<evidence type="ECO:0000256" key="1">
    <source>
        <dbReference type="ARBA" id="ARBA00008792"/>
    </source>
</evidence>
<name>A0A0M9G593_LEPPY</name>
<feature type="compositionally biased region" description="Basic and acidic residues" evidence="8">
    <location>
        <begin position="801"/>
        <end position="823"/>
    </location>
</feature>
<feature type="compositionally biased region" description="Acidic residues" evidence="8">
    <location>
        <begin position="2329"/>
        <end position="2338"/>
    </location>
</feature>
<feature type="region of interest" description="Disordered" evidence="8">
    <location>
        <begin position="136"/>
        <end position="170"/>
    </location>
</feature>
<evidence type="ECO:0000313" key="12">
    <source>
        <dbReference type="Proteomes" id="UP000037923"/>
    </source>
</evidence>
<accession>A0A0M9G593</accession>
<evidence type="ECO:0000256" key="7">
    <source>
        <dbReference type="ARBA" id="ARBA00047984"/>
    </source>
</evidence>
<evidence type="ECO:0000259" key="10">
    <source>
        <dbReference type="PROSITE" id="PS51194"/>
    </source>
</evidence>
<dbReference type="Proteomes" id="UP000037923">
    <property type="component" value="Unassembled WGS sequence"/>
</dbReference>
<evidence type="ECO:0000256" key="4">
    <source>
        <dbReference type="ARBA" id="ARBA00022801"/>
    </source>
</evidence>
<keyword evidence="5" id="KW-0347">Helicase</keyword>
<dbReference type="Gene3D" id="1.20.120.1080">
    <property type="match status" value="1"/>
</dbReference>
<dbReference type="SMART" id="SM00487">
    <property type="entry name" value="DEXDc"/>
    <property type="match status" value="1"/>
</dbReference>
<feature type="domain" description="Helicase C-terminal" evidence="10">
    <location>
        <begin position="1730"/>
        <end position="1931"/>
    </location>
</feature>
<keyword evidence="4" id="KW-0378">Hydrolase</keyword>
<dbReference type="Pfam" id="PF00271">
    <property type="entry name" value="Helicase_C"/>
    <property type="match status" value="1"/>
</dbReference>
<dbReference type="VEuPathDB" id="TriTrypDB:LpyrH10_05_3440"/>
<dbReference type="GO" id="GO:0003723">
    <property type="term" value="F:RNA binding"/>
    <property type="evidence" value="ECO:0007669"/>
    <property type="project" value="TreeGrafter"/>
</dbReference>
<dbReference type="CDD" id="cd17917">
    <property type="entry name" value="DEXHc_RHA-like"/>
    <property type="match status" value="1"/>
</dbReference>
<dbReference type="SMART" id="SM00490">
    <property type="entry name" value="HELICc"/>
    <property type="match status" value="1"/>
</dbReference>
<dbReference type="PANTHER" id="PTHR18934">
    <property type="entry name" value="ATP-DEPENDENT RNA HELICASE"/>
    <property type="match status" value="1"/>
</dbReference>
<dbReference type="InterPro" id="IPR007502">
    <property type="entry name" value="Helicase-assoc_dom"/>
</dbReference>
<dbReference type="Gene3D" id="3.40.50.300">
    <property type="entry name" value="P-loop containing nucleotide triphosphate hydrolases"/>
    <property type="match status" value="2"/>
</dbReference>
<feature type="region of interest" description="Disordered" evidence="8">
    <location>
        <begin position="528"/>
        <end position="598"/>
    </location>
</feature>
<evidence type="ECO:0000256" key="8">
    <source>
        <dbReference type="SAM" id="MobiDB-lite"/>
    </source>
</evidence>
<feature type="compositionally biased region" description="Basic and acidic residues" evidence="8">
    <location>
        <begin position="148"/>
        <end position="163"/>
    </location>
</feature>
<evidence type="ECO:0000256" key="6">
    <source>
        <dbReference type="ARBA" id="ARBA00022840"/>
    </source>
</evidence>
<comment type="catalytic activity">
    <reaction evidence="7">
        <text>ATP + H2O = ADP + phosphate + H(+)</text>
        <dbReference type="Rhea" id="RHEA:13065"/>
        <dbReference type="ChEBI" id="CHEBI:15377"/>
        <dbReference type="ChEBI" id="CHEBI:15378"/>
        <dbReference type="ChEBI" id="CHEBI:30616"/>
        <dbReference type="ChEBI" id="CHEBI:43474"/>
        <dbReference type="ChEBI" id="CHEBI:456216"/>
        <dbReference type="EC" id="3.6.4.13"/>
    </reaction>
</comment>
<dbReference type="SMART" id="SM00847">
    <property type="entry name" value="HA2"/>
    <property type="match status" value="1"/>
</dbReference>
<feature type="compositionally biased region" description="Low complexity" evidence="8">
    <location>
        <begin position="528"/>
        <end position="547"/>
    </location>
</feature>
<reference evidence="11 12" key="1">
    <citation type="submission" date="2015-07" db="EMBL/GenBank/DDBJ databases">
        <title>High-quality genome of monoxenous trypanosomatid Leptomonas pyrrhocoris.</title>
        <authorList>
            <person name="Flegontov P."/>
            <person name="Butenko A."/>
            <person name="Firsov S."/>
            <person name="Vlcek C."/>
            <person name="Logacheva M.D."/>
            <person name="Field M."/>
            <person name="Filatov D."/>
            <person name="Flegontova O."/>
            <person name="Gerasimov E."/>
            <person name="Jackson A.P."/>
            <person name="Kelly S."/>
            <person name="Opperdoes F."/>
            <person name="O'Reilly A."/>
            <person name="Votypka J."/>
            <person name="Yurchenko V."/>
            <person name="Lukes J."/>
        </authorList>
    </citation>
    <scope>NUCLEOTIDE SEQUENCE [LARGE SCALE GENOMIC DNA]</scope>
    <source>
        <strain evidence="11">H10</strain>
    </source>
</reference>
<dbReference type="GO" id="GO:0016787">
    <property type="term" value="F:hydrolase activity"/>
    <property type="evidence" value="ECO:0007669"/>
    <property type="project" value="UniProtKB-KW"/>
</dbReference>
<evidence type="ECO:0000256" key="5">
    <source>
        <dbReference type="ARBA" id="ARBA00022806"/>
    </source>
</evidence>
<dbReference type="OMA" id="SRANCVQ"/>
<keyword evidence="12" id="KW-1185">Reference proteome</keyword>
<dbReference type="EMBL" id="LGTL01000005">
    <property type="protein sequence ID" value="KPA82409.1"/>
    <property type="molecule type" value="Genomic_DNA"/>
</dbReference>
<dbReference type="InterPro" id="IPR014001">
    <property type="entry name" value="Helicase_ATP-bd"/>
</dbReference>
<feature type="compositionally biased region" description="Basic and acidic residues" evidence="8">
    <location>
        <begin position="775"/>
        <end position="785"/>
    </location>
</feature>
<gene>
    <name evidence="11" type="ORF">ABB37_03484</name>
</gene>
<dbReference type="InterPro" id="IPR001650">
    <property type="entry name" value="Helicase_C-like"/>
</dbReference>
<comment type="similarity">
    <text evidence="1">Belongs to the DEAD box helicase family. DEAH subfamily.</text>
</comment>
<dbReference type="GO" id="GO:0005524">
    <property type="term" value="F:ATP binding"/>
    <property type="evidence" value="ECO:0007669"/>
    <property type="project" value="UniProtKB-KW"/>
</dbReference>
<feature type="compositionally biased region" description="Polar residues" evidence="8">
    <location>
        <begin position="575"/>
        <end position="591"/>
    </location>
</feature>
<dbReference type="InterPro" id="IPR011545">
    <property type="entry name" value="DEAD/DEAH_box_helicase_dom"/>
</dbReference>
<dbReference type="PANTHER" id="PTHR18934:SF119">
    <property type="entry name" value="ATP-DEPENDENT RNA HELICASE A"/>
    <property type="match status" value="1"/>
</dbReference>
<dbReference type="Pfam" id="PF00270">
    <property type="entry name" value="DEAD"/>
    <property type="match status" value="1"/>
</dbReference>
<feature type="region of interest" description="Disordered" evidence="8">
    <location>
        <begin position="755"/>
        <end position="827"/>
    </location>
</feature>
<dbReference type="RefSeq" id="XP_015660848.1">
    <property type="nucleotide sequence ID" value="XM_015800841.1"/>
</dbReference>
<dbReference type="InterPro" id="IPR048333">
    <property type="entry name" value="HA2_WH"/>
</dbReference>
<evidence type="ECO:0000256" key="3">
    <source>
        <dbReference type="ARBA" id="ARBA00022741"/>
    </source>
</evidence>
<dbReference type="GeneID" id="26903775"/>
<keyword evidence="6" id="KW-0067">ATP-binding</keyword>